<reference evidence="3" key="2">
    <citation type="submission" date="2018-04" db="EMBL/GenBank/DDBJ databases">
        <title>OnivRS2 (Oryza nivara Reference Sequence Version 2).</title>
        <authorList>
            <person name="Zhang J."/>
            <person name="Kudrna D."/>
            <person name="Lee S."/>
            <person name="Talag J."/>
            <person name="Rajasekar S."/>
            <person name="Welchert J."/>
            <person name="Hsing Y.-I."/>
            <person name="Wing R.A."/>
        </authorList>
    </citation>
    <scope>NUCLEOTIDE SEQUENCE [LARGE SCALE GENOMIC DNA]</scope>
    <source>
        <strain evidence="3">SL10</strain>
    </source>
</reference>
<feature type="signal peptide" evidence="2">
    <location>
        <begin position="1"/>
        <end position="28"/>
    </location>
</feature>
<evidence type="ECO:0000256" key="2">
    <source>
        <dbReference type="SAM" id="SignalP"/>
    </source>
</evidence>
<feature type="region of interest" description="Disordered" evidence="1">
    <location>
        <begin position="46"/>
        <end position="85"/>
    </location>
</feature>
<evidence type="ECO:0000313" key="4">
    <source>
        <dbReference type="Proteomes" id="UP000006591"/>
    </source>
</evidence>
<feature type="region of interest" description="Disordered" evidence="1">
    <location>
        <begin position="131"/>
        <end position="150"/>
    </location>
</feature>
<dbReference type="HOGENOM" id="CLU_1838414_0_0_1"/>
<accession>A0A0E0HND9</accession>
<feature type="compositionally biased region" description="Polar residues" evidence="1">
    <location>
        <begin position="133"/>
        <end position="150"/>
    </location>
</feature>
<evidence type="ECO:0000256" key="1">
    <source>
        <dbReference type="SAM" id="MobiDB-lite"/>
    </source>
</evidence>
<reference evidence="3" key="1">
    <citation type="submission" date="2015-04" db="UniProtKB">
        <authorList>
            <consortium name="EnsemblPlants"/>
        </authorList>
    </citation>
    <scope>IDENTIFICATION</scope>
    <source>
        <strain evidence="3">SL10</strain>
    </source>
</reference>
<proteinExistence type="predicted"/>
<dbReference type="AlphaFoldDB" id="A0A0E0HND9"/>
<feature type="compositionally biased region" description="Basic residues" evidence="1">
    <location>
        <begin position="73"/>
        <end position="83"/>
    </location>
</feature>
<dbReference type="Gramene" id="ONIVA06G10640.1">
    <property type="protein sequence ID" value="ONIVA06G10640.1"/>
    <property type="gene ID" value="ONIVA06G10640"/>
</dbReference>
<feature type="chain" id="PRO_5002362093" evidence="2">
    <location>
        <begin position="29"/>
        <end position="150"/>
    </location>
</feature>
<dbReference type="OMA" id="TTCEEME"/>
<dbReference type="Proteomes" id="UP000006591">
    <property type="component" value="Chromosome 6"/>
</dbReference>
<dbReference type="EnsemblPlants" id="ONIVA06G10640.1">
    <property type="protein sequence ID" value="ONIVA06G10640.1"/>
    <property type="gene ID" value="ONIVA06G10640"/>
</dbReference>
<protein>
    <submittedName>
        <fullName evidence="3">Uncharacterized protein</fullName>
    </submittedName>
</protein>
<organism evidence="3">
    <name type="scientific">Oryza nivara</name>
    <name type="common">Indian wild rice</name>
    <name type="synonym">Oryza sativa f. spontanea</name>
    <dbReference type="NCBI Taxonomy" id="4536"/>
    <lineage>
        <taxon>Eukaryota</taxon>
        <taxon>Viridiplantae</taxon>
        <taxon>Streptophyta</taxon>
        <taxon>Embryophyta</taxon>
        <taxon>Tracheophyta</taxon>
        <taxon>Spermatophyta</taxon>
        <taxon>Magnoliopsida</taxon>
        <taxon>Liliopsida</taxon>
        <taxon>Poales</taxon>
        <taxon>Poaceae</taxon>
        <taxon>BOP clade</taxon>
        <taxon>Oryzoideae</taxon>
        <taxon>Oryzeae</taxon>
        <taxon>Oryzinae</taxon>
        <taxon>Oryza</taxon>
    </lineage>
</organism>
<sequence length="150" mass="16364">MDRCPLLHSTAVAIYLAAVAALPSPSSSAPFSVDIDLAAVAALPSPSTGAPFSTAPVPPASPCIRRPLLQRVGSRRSPPRHQQSHVDLLRVPLWQPPPWLVDVEAAANTTCEEMEDKSMDMDPREARLKLNRNLEQSKMTRGSTQIRNQH</sequence>
<name>A0A0E0HND9_ORYNI</name>
<keyword evidence="2" id="KW-0732">Signal</keyword>
<evidence type="ECO:0000313" key="3">
    <source>
        <dbReference type="EnsemblPlants" id="ONIVA06G10640.1"/>
    </source>
</evidence>
<keyword evidence="4" id="KW-1185">Reference proteome</keyword>